<gene>
    <name evidence="4" type="ORF">DGQ38_20480</name>
</gene>
<dbReference type="InterPro" id="IPR007431">
    <property type="entry name" value="ACP_PD"/>
</dbReference>
<reference evidence="4 5" key="1">
    <citation type="journal article" date="2018" name="Nat. Biotechnol.">
        <title>A standardized bacterial taxonomy based on genome phylogeny substantially revises the tree of life.</title>
        <authorList>
            <person name="Parks D.H."/>
            <person name="Chuvochina M."/>
            <person name="Waite D.W."/>
            <person name="Rinke C."/>
            <person name="Skarshewski A."/>
            <person name="Chaumeil P.A."/>
            <person name="Hugenholtz P."/>
        </authorList>
    </citation>
    <scope>NUCLEOTIDE SEQUENCE [LARGE SCALE GENOMIC DNA]</scope>
    <source>
        <strain evidence="4">UBA9359</strain>
    </source>
</reference>
<dbReference type="PANTHER" id="PTHR38764:SF1">
    <property type="entry name" value="ACYL CARRIER PROTEIN PHOSPHODIESTERASE"/>
    <property type="match status" value="1"/>
</dbReference>
<proteinExistence type="predicted"/>
<keyword evidence="2" id="KW-0378">Hydrolase</keyword>
<dbReference type="Proteomes" id="UP000264330">
    <property type="component" value="Unassembled WGS sequence"/>
</dbReference>
<dbReference type="Pfam" id="PF04336">
    <property type="entry name" value="ACP_PD"/>
    <property type="match status" value="1"/>
</dbReference>
<dbReference type="RefSeq" id="WP_013071211.1">
    <property type="nucleotide sequence ID" value="NZ_CAJXAW010000104.1"/>
</dbReference>
<sequence>MNYLAHIYLSGENDMLKIGNFIADSVKGKKYLDYPVSIQQGITLHRNIDEFTDSHPIVHQSVHRLFDKYSHYSTVIVDILYDHFLAANWQDFHETKLEKYSQDFYDLIQSNPEVLPTRVKNFMPYMIKHNWLVTYSTIDGIGLILSQMNQRTKFKSKMDESVNELREYYKEFKDEFYRFFAELEAFSEQRKKELLEQ</sequence>
<evidence type="ECO:0000256" key="2">
    <source>
        <dbReference type="ARBA" id="ARBA00022801"/>
    </source>
</evidence>
<name>A0A3D5J6U8_9FLAO</name>
<evidence type="ECO:0000313" key="5">
    <source>
        <dbReference type="Proteomes" id="UP000264330"/>
    </source>
</evidence>
<accession>A0A3D5J6U8</accession>
<evidence type="ECO:0000256" key="1">
    <source>
        <dbReference type="ARBA" id="ARBA00022516"/>
    </source>
</evidence>
<dbReference type="EMBL" id="DPMF01000467">
    <property type="protein sequence ID" value="HCV83418.1"/>
    <property type="molecule type" value="Genomic_DNA"/>
</dbReference>
<evidence type="ECO:0000313" key="4">
    <source>
        <dbReference type="EMBL" id="HCV83418.1"/>
    </source>
</evidence>
<dbReference type="OMA" id="MNFLAHI"/>
<dbReference type="GO" id="GO:0006633">
    <property type="term" value="P:fatty acid biosynthetic process"/>
    <property type="evidence" value="ECO:0007669"/>
    <property type="project" value="InterPro"/>
</dbReference>
<comment type="caution">
    <text evidence="4">The sequence shown here is derived from an EMBL/GenBank/DDBJ whole genome shotgun (WGS) entry which is preliminary data.</text>
</comment>
<keyword evidence="1" id="KW-0444">Lipid biosynthesis</keyword>
<organism evidence="4 5">
    <name type="scientific">Zunongwangia profunda</name>
    <dbReference type="NCBI Taxonomy" id="398743"/>
    <lineage>
        <taxon>Bacteria</taxon>
        <taxon>Pseudomonadati</taxon>
        <taxon>Bacteroidota</taxon>
        <taxon>Flavobacteriia</taxon>
        <taxon>Flavobacteriales</taxon>
        <taxon>Flavobacteriaceae</taxon>
        <taxon>Zunongwangia</taxon>
    </lineage>
</organism>
<keyword evidence="3" id="KW-0443">Lipid metabolism</keyword>
<evidence type="ECO:0000256" key="3">
    <source>
        <dbReference type="ARBA" id="ARBA00023098"/>
    </source>
</evidence>
<dbReference type="AlphaFoldDB" id="A0A3D5J6U8"/>
<dbReference type="PANTHER" id="PTHR38764">
    <property type="entry name" value="ACYL CARRIER PROTEIN PHOSPHODIESTERASE"/>
    <property type="match status" value="1"/>
</dbReference>
<dbReference type="GO" id="GO:0008770">
    <property type="term" value="F:[acyl-carrier-protein] phosphodiesterase activity"/>
    <property type="evidence" value="ECO:0007669"/>
    <property type="project" value="InterPro"/>
</dbReference>
<dbReference type="PIRSF" id="PIRSF011489">
    <property type="entry name" value="DUF479"/>
    <property type="match status" value="1"/>
</dbReference>
<protein>
    <submittedName>
        <fullName evidence="4">DUF479 domain-containing protein</fullName>
    </submittedName>
</protein>